<dbReference type="Pfam" id="PF25967">
    <property type="entry name" value="RND-MFP_C"/>
    <property type="match status" value="1"/>
</dbReference>
<keyword evidence="9" id="KW-1185">Reference proteome</keyword>
<dbReference type="EMBL" id="JAMFTH010000001">
    <property type="protein sequence ID" value="MCP8899191.1"/>
    <property type="molecule type" value="Genomic_DNA"/>
</dbReference>
<feature type="coiled-coil region" evidence="3">
    <location>
        <begin position="110"/>
        <end position="175"/>
    </location>
</feature>
<evidence type="ECO:0000259" key="6">
    <source>
        <dbReference type="Pfam" id="PF25944"/>
    </source>
</evidence>
<evidence type="ECO:0000256" key="3">
    <source>
        <dbReference type="SAM" id="Coils"/>
    </source>
</evidence>
<dbReference type="Gene3D" id="2.40.30.170">
    <property type="match status" value="1"/>
</dbReference>
<accession>A0A9X2HZ64</accession>
<feature type="domain" description="Multidrug resistance protein MdtA-like barrel-sandwich hybrid" evidence="5">
    <location>
        <begin position="69"/>
        <end position="200"/>
    </location>
</feature>
<dbReference type="FunFam" id="2.40.420.20:FF:000001">
    <property type="entry name" value="Efflux RND transporter periplasmic adaptor subunit"/>
    <property type="match status" value="1"/>
</dbReference>
<dbReference type="Pfam" id="PF25917">
    <property type="entry name" value="BSH_RND"/>
    <property type="match status" value="1"/>
</dbReference>
<feature type="domain" description="Multidrug resistance protein MdtA-like beta-barrel" evidence="6">
    <location>
        <begin position="215"/>
        <end position="301"/>
    </location>
</feature>
<reference evidence="8" key="2">
    <citation type="submission" date="2023-01" db="EMBL/GenBank/DDBJ databases">
        <title>Gilvimarinus xylanilyticus HB14 isolated from Caulerpa lentillifera aquaculture base in Hainan, China.</title>
        <authorList>
            <person name="Zhang Y.-J."/>
        </authorList>
    </citation>
    <scope>NUCLEOTIDE SEQUENCE</scope>
    <source>
        <strain evidence="8">HB14</strain>
    </source>
</reference>
<dbReference type="PROSITE" id="PS51257">
    <property type="entry name" value="PROKAR_LIPOPROTEIN"/>
    <property type="match status" value="1"/>
</dbReference>
<evidence type="ECO:0000259" key="5">
    <source>
        <dbReference type="Pfam" id="PF25917"/>
    </source>
</evidence>
<evidence type="ECO:0000313" key="8">
    <source>
        <dbReference type="EMBL" id="MCP8899191.1"/>
    </source>
</evidence>
<feature type="domain" description="Multidrug resistance protein MdtA-like C-terminal permuted SH3" evidence="7">
    <location>
        <begin position="308"/>
        <end position="369"/>
    </location>
</feature>
<dbReference type="InterPro" id="IPR058624">
    <property type="entry name" value="MdtA-like_HH"/>
</dbReference>
<dbReference type="InterPro" id="IPR058625">
    <property type="entry name" value="MdtA-like_BSH"/>
</dbReference>
<dbReference type="GO" id="GO:0005886">
    <property type="term" value="C:plasma membrane"/>
    <property type="evidence" value="ECO:0007669"/>
    <property type="project" value="UniProtKB-SubCell"/>
</dbReference>
<evidence type="ECO:0000256" key="2">
    <source>
        <dbReference type="ARBA" id="ARBA00009477"/>
    </source>
</evidence>
<feature type="domain" description="Multidrug resistance protein MdtA-like alpha-helical hairpin" evidence="4">
    <location>
        <begin position="111"/>
        <end position="179"/>
    </location>
</feature>
<dbReference type="Pfam" id="PF25876">
    <property type="entry name" value="HH_MFP_RND"/>
    <property type="match status" value="1"/>
</dbReference>
<dbReference type="GO" id="GO:0046677">
    <property type="term" value="P:response to antibiotic"/>
    <property type="evidence" value="ECO:0007669"/>
    <property type="project" value="TreeGrafter"/>
</dbReference>
<dbReference type="NCBIfam" id="TIGR01730">
    <property type="entry name" value="RND_mfp"/>
    <property type="match status" value="1"/>
</dbReference>
<dbReference type="Gene3D" id="1.10.287.470">
    <property type="entry name" value="Helix hairpin bin"/>
    <property type="match status" value="1"/>
</dbReference>
<comment type="caution">
    <text evidence="8">The sequence shown here is derived from an EMBL/GenBank/DDBJ whole genome shotgun (WGS) entry which is preliminary data.</text>
</comment>
<organism evidence="8 9">
    <name type="scientific">Gilvimarinus xylanilyticus</name>
    <dbReference type="NCBI Taxonomy" id="2944139"/>
    <lineage>
        <taxon>Bacteria</taxon>
        <taxon>Pseudomonadati</taxon>
        <taxon>Pseudomonadota</taxon>
        <taxon>Gammaproteobacteria</taxon>
        <taxon>Cellvibrionales</taxon>
        <taxon>Cellvibrionaceae</taxon>
        <taxon>Gilvimarinus</taxon>
    </lineage>
</organism>
<dbReference type="InterPro" id="IPR058626">
    <property type="entry name" value="MdtA-like_b-barrel"/>
</dbReference>
<evidence type="ECO:0000259" key="7">
    <source>
        <dbReference type="Pfam" id="PF25967"/>
    </source>
</evidence>
<evidence type="ECO:0000256" key="1">
    <source>
        <dbReference type="ARBA" id="ARBA00004519"/>
    </source>
</evidence>
<protein>
    <submittedName>
        <fullName evidence="8">Efflux RND transporter periplasmic adaptor subunit</fullName>
    </submittedName>
</protein>
<gene>
    <name evidence="8" type="ORF">M6D89_07780</name>
</gene>
<comment type="similarity">
    <text evidence="2">Belongs to the membrane fusion protein (MFP) (TC 8.A.1) family.</text>
</comment>
<dbReference type="AlphaFoldDB" id="A0A9X2HZ64"/>
<dbReference type="GO" id="GO:0022857">
    <property type="term" value="F:transmembrane transporter activity"/>
    <property type="evidence" value="ECO:0007669"/>
    <property type="project" value="InterPro"/>
</dbReference>
<reference evidence="8" key="1">
    <citation type="submission" date="2022-05" db="EMBL/GenBank/DDBJ databases">
        <authorList>
            <person name="Sun H.-N."/>
        </authorList>
    </citation>
    <scope>NUCLEOTIDE SEQUENCE</scope>
    <source>
        <strain evidence="8">HB14</strain>
    </source>
</reference>
<keyword evidence="3" id="KW-0175">Coiled coil</keyword>
<evidence type="ECO:0000259" key="4">
    <source>
        <dbReference type="Pfam" id="PF25876"/>
    </source>
</evidence>
<dbReference type="RefSeq" id="WP_253967448.1">
    <property type="nucleotide sequence ID" value="NZ_JAMFTH010000001.1"/>
</dbReference>
<dbReference type="Pfam" id="PF25944">
    <property type="entry name" value="Beta-barrel_RND"/>
    <property type="match status" value="1"/>
</dbReference>
<dbReference type="SUPFAM" id="SSF111369">
    <property type="entry name" value="HlyD-like secretion proteins"/>
    <property type="match status" value="1"/>
</dbReference>
<dbReference type="InterPro" id="IPR058627">
    <property type="entry name" value="MdtA-like_C"/>
</dbReference>
<evidence type="ECO:0000313" key="9">
    <source>
        <dbReference type="Proteomes" id="UP001139319"/>
    </source>
</evidence>
<sequence>MKKLLAPEGMSYRGYIAAIALLLAGLGGCSKSDNASIPSAPPPAVTVYTVTEKPVGSYREFVGRTQAHRTVQITARVEGELTRRGFTEGAMVSEGQILYTIDDAPYVATVQGAEAELERARSEVERTTGEFERGQQLAPEGFLSAQDLEKLKAAASQAQSAVKAAESQLAAARINLGYTKIAAPFAGLVGKTHYNVGTVVGPSSGTLVELSAADPIYVNFQLEESAYISYLQKRQREGAASAAPALDISLRLPNNEVYAQEGSLTFADTQIDPTMGAVNLRAQFPNPDGLVVPGMYVTLLVEGREKVNKVVIPQSAVQSTQEGYTVLVVDDGNTVAQKVVEMGRRIGPMWAVDAGLSSGDRIIIDGLQKVRVGIEVKPIAGAVDPTTGAIAPLENGQ</sequence>
<name>A0A9X2HZ64_9GAMM</name>
<dbReference type="InterPro" id="IPR006143">
    <property type="entry name" value="RND_pump_MFP"/>
</dbReference>
<dbReference type="Gene3D" id="2.40.50.100">
    <property type="match status" value="1"/>
</dbReference>
<proteinExistence type="inferred from homology"/>
<dbReference type="Gene3D" id="2.40.420.20">
    <property type="match status" value="1"/>
</dbReference>
<dbReference type="PANTHER" id="PTHR30158">
    <property type="entry name" value="ACRA/E-RELATED COMPONENT OF DRUG EFFLUX TRANSPORTER"/>
    <property type="match status" value="1"/>
</dbReference>
<comment type="subcellular location">
    <subcellularLocation>
        <location evidence="1">Cell inner membrane</location>
        <topology evidence="1">Lipid-anchor</topology>
    </subcellularLocation>
</comment>
<dbReference type="Proteomes" id="UP001139319">
    <property type="component" value="Unassembled WGS sequence"/>
</dbReference>